<evidence type="ECO:0000313" key="4">
    <source>
        <dbReference type="Proteomes" id="UP000268857"/>
    </source>
</evidence>
<reference evidence="3 4" key="1">
    <citation type="journal article" date="2019" name="Genome Biol. Evol.">
        <title>Day and night: Metabolic profiles and evolutionary relationships of six axenic non-marine cyanobacteria.</title>
        <authorList>
            <person name="Will S.E."/>
            <person name="Henke P."/>
            <person name="Boedeker C."/>
            <person name="Huang S."/>
            <person name="Brinkmann H."/>
            <person name="Rohde M."/>
            <person name="Jarek M."/>
            <person name="Friedl T."/>
            <person name="Seufert S."/>
            <person name="Schumacher M."/>
            <person name="Overmann J."/>
            <person name="Neumann-Schaal M."/>
            <person name="Petersen J."/>
        </authorList>
    </citation>
    <scope>NUCLEOTIDE SEQUENCE [LARGE SCALE GENOMIC DNA]</scope>
    <source>
        <strain evidence="3 4">PCC 6912</strain>
    </source>
</reference>
<feature type="coiled-coil region" evidence="1">
    <location>
        <begin position="53"/>
        <end position="80"/>
    </location>
</feature>
<dbReference type="Gene3D" id="3.30.450.20">
    <property type="entry name" value="PAS domain"/>
    <property type="match status" value="1"/>
</dbReference>
<dbReference type="PROSITE" id="PS50113">
    <property type="entry name" value="PAC"/>
    <property type="match status" value="1"/>
</dbReference>
<dbReference type="InterPro" id="IPR000014">
    <property type="entry name" value="PAS"/>
</dbReference>
<keyword evidence="4" id="KW-1185">Reference proteome</keyword>
<protein>
    <recommendedName>
        <fullName evidence="2">PAC domain-containing protein</fullName>
    </recommendedName>
</protein>
<evidence type="ECO:0000313" key="3">
    <source>
        <dbReference type="EMBL" id="RUR72791.1"/>
    </source>
</evidence>
<evidence type="ECO:0000259" key="2">
    <source>
        <dbReference type="PROSITE" id="PS50113"/>
    </source>
</evidence>
<dbReference type="RefSeq" id="WP_016874796.1">
    <property type="nucleotide sequence ID" value="NZ_AJLN01000113.1"/>
</dbReference>
<dbReference type="SUPFAM" id="SSF55785">
    <property type="entry name" value="PYP-like sensor domain (PAS domain)"/>
    <property type="match status" value="1"/>
</dbReference>
<dbReference type="InterPro" id="IPR035965">
    <property type="entry name" value="PAS-like_dom_sf"/>
</dbReference>
<feature type="domain" description="PAC" evidence="2">
    <location>
        <begin position="153"/>
        <end position="203"/>
    </location>
</feature>
<dbReference type="Pfam" id="PF13426">
    <property type="entry name" value="PAS_9"/>
    <property type="match status" value="1"/>
</dbReference>
<keyword evidence="1" id="KW-0175">Coiled coil</keyword>
<dbReference type="NCBIfam" id="TIGR00229">
    <property type="entry name" value="sensory_box"/>
    <property type="match status" value="1"/>
</dbReference>
<dbReference type="CDD" id="cd00130">
    <property type="entry name" value="PAS"/>
    <property type="match status" value="1"/>
</dbReference>
<dbReference type="Proteomes" id="UP000268857">
    <property type="component" value="Unassembled WGS sequence"/>
</dbReference>
<sequence>MPQNSDRTDIKTLFSTMVRIVSFTDAMDMGNSTLKPFSSSHLWNQLPTDEKTETRLRAEIAALTQEKAKLQNEVKKVLRQKEELFYILAEAMPVPVLISRIADGEILYANTAATLTLKVPVTKLIGCRAADFCHNPTERQQLVDRVLQTSYVQNYEIRARRADGTPLWVAASLRKWTFNHEPTILTALCDITDRKLEEEALRLQVKEMQIEIDLHKVANQVAEVTATDYFQQLLMEVESLRKLEVACES</sequence>
<organism evidence="3 4">
    <name type="scientific">Chlorogloeopsis fritschii PCC 6912</name>
    <dbReference type="NCBI Taxonomy" id="211165"/>
    <lineage>
        <taxon>Bacteria</taxon>
        <taxon>Bacillati</taxon>
        <taxon>Cyanobacteriota</taxon>
        <taxon>Cyanophyceae</taxon>
        <taxon>Nostocales</taxon>
        <taxon>Chlorogloeopsidaceae</taxon>
        <taxon>Chlorogloeopsis</taxon>
    </lineage>
</organism>
<dbReference type="OrthoDB" id="9758522at2"/>
<dbReference type="AlphaFoldDB" id="A0A3S0XH43"/>
<dbReference type="EMBL" id="RSCJ01000042">
    <property type="protein sequence ID" value="RUR72791.1"/>
    <property type="molecule type" value="Genomic_DNA"/>
</dbReference>
<evidence type="ECO:0000256" key="1">
    <source>
        <dbReference type="SAM" id="Coils"/>
    </source>
</evidence>
<name>A0A3S0XH43_CHLFR</name>
<gene>
    <name evidence="3" type="ORF">PCC6912_60620</name>
</gene>
<proteinExistence type="predicted"/>
<dbReference type="InterPro" id="IPR000700">
    <property type="entry name" value="PAS-assoc_C"/>
</dbReference>
<dbReference type="STRING" id="211165.GCA_000317285_04643"/>
<accession>A0A3S0XH43</accession>
<comment type="caution">
    <text evidence="3">The sequence shown here is derived from an EMBL/GenBank/DDBJ whole genome shotgun (WGS) entry which is preliminary data.</text>
</comment>